<organism evidence="2">
    <name type="scientific">Aphanomyces invadans</name>
    <dbReference type="NCBI Taxonomy" id="157072"/>
    <lineage>
        <taxon>Eukaryota</taxon>
        <taxon>Sar</taxon>
        <taxon>Stramenopiles</taxon>
        <taxon>Oomycota</taxon>
        <taxon>Saprolegniomycetes</taxon>
        <taxon>Saprolegniales</taxon>
        <taxon>Verrucalvaceae</taxon>
        <taxon>Aphanomyces</taxon>
    </lineage>
</organism>
<feature type="region of interest" description="Disordered" evidence="1">
    <location>
        <begin position="240"/>
        <end position="284"/>
    </location>
</feature>
<dbReference type="STRING" id="157072.A0A024UV12"/>
<feature type="region of interest" description="Disordered" evidence="1">
    <location>
        <begin position="102"/>
        <end position="132"/>
    </location>
</feature>
<reference evidence="2" key="1">
    <citation type="submission" date="2013-12" db="EMBL/GenBank/DDBJ databases">
        <title>The Genome Sequence of Aphanomyces invadans NJM9701.</title>
        <authorList>
            <consortium name="The Broad Institute Genomics Platform"/>
            <person name="Russ C."/>
            <person name="Tyler B."/>
            <person name="van West P."/>
            <person name="Dieguez-Uribeondo J."/>
            <person name="Young S.K."/>
            <person name="Zeng Q."/>
            <person name="Gargeya S."/>
            <person name="Fitzgerald M."/>
            <person name="Abouelleil A."/>
            <person name="Alvarado L."/>
            <person name="Chapman S.B."/>
            <person name="Gainer-Dewar J."/>
            <person name="Goldberg J."/>
            <person name="Griggs A."/>
            <person name="Gujja S."/>
            <person name="Hansen M."/>
            <person name="Howarth C."/>
            <person name="Imamovic A."/>
            <person name="Ireland A."/>
            <person name="Larimer J."/>
            <person name="McCowan C."/>
            <person name="Murphy C."/>
            <person name="Pearson M."/>
            <person name="Poon T.W."/>
            <person name="Priest M."/>
            <person name="Roberts A."/>
            <person name="Saif S."/>
            <person name="Shea T."/>
            <person name="Sykes S."/>
            <person name="Wortman J."/>
            <person name="Nusbaum C."/>
            <person name="Birren B."/>
        </authorList>
    </citation>
    <scope>NUCLEOTIDE SEQUENCE [LARGE SCALE GENOMIC DNA]</scope>
    <source>
        <strain evidence="2">NJM9701</strain>
    </source>
</reference>
<dbReference type="AlphaFoldDB" id="A0A024UV12"/>
<gene>
    <name evidence="2" type="ORF">H310_00274</name>
</gene>
<feature type="compositionally biased region" description="Pro residues" evidence="1">
    <location>
        <begin position="102"/>
        <end position="111"/>
    </location>
</feature>
<evidence type="ECO:0000256" key="1">
    <source>
        <dbReference type="SAM" id="MobiDB-lite"/>
    </source>
</evidence>
<evidence type="ECO:0000313" key="2">
    <source>
        <dbReference type="EMBL" id="ETW09795.1"/>
    </source>
</evidence>
<proteinExistence type="predicted"/>
<protein>
    <recommendedName>
        <fullName evidence="3">EF-hand domain-containing protein</fullName>
    </recommendedName>
</protein>
<sequence>MGAGGSVEALPGAKKLQCFVAMKAFNLRHAASKSLDQQFQNLRRHDRETGADFMDCDELCGYLQIPLPRKEALVRLFNVQADNRVGYADFVRFVEYTTPLHAPPRLEPPTPSTFENDMLPQPSKNQRSPPKENQLALLTTLTKQQATGGAPVLTPGLWKKREITIQERIVEYTKIDDQGNPQHLIEKEKHQHEIIHMESTTGEFAHREITYFEQSEELNKEIVHLDSGKEEFVHLKSKDDEISHFESSMPQSRQPEACEQSPPSPTIKRDSSQCPMEPETHDYQ</sequence>
<feature type="compositionally biased region" description="Polar residues" evidence="1">
    <location>
        <begin position="245"/>
        <end position="254"/>
    </location>
</feature>
<dbReference type="eggNOG" id="ENOG502RYBE">
    <property type="taxonomic scope" value="Eukaryota"/>
</dbReference>
<dbReference type="RefSeq" id="XP_008861206.1">
    <property type="nucleotide sequence ID" value="XM_008862984.1"/>
</dbReference>
<name>A0A024UV12_9STRA</name>
<dbReference type="GeneID" id="20077324"/>
<dbReference type="EMBL" id="KI913952">
    <property type="protein sequence ID" value="ETW09795.1"/>
    <property type="molecule type" value="Genomic_DNA"/>
</dbReference>
<evidence type="ECO:0008006" key="3">
    <source>
        <dbReference type="Google" id="ProtNLM"/>
    </source>
</evidence>
<accession>A0A024UV12</accession>
<dbReference type="VEuPathDB" id="FungiDB:H310_00274"/>
<dbReference type="OrthoDB" id="74915at2759"/>